<reference evidence="8" key="2">
    <citation type="journal article" date="2023" name="IMA Fungus">
        <title>Comparative genomic study of the Penicillium genus elucidates a diverse pangenome and 15 lateral gene transfer events.</title>
        <authorList>
            <person name="Petersen C."/>
            <person name="Sorensen T."/>
            <person name="Nielsen M.R."/>
            <person name="Sondergaard T.E."/>
            <person name="Sorensen J.L."/>
            <person name="Fitzpatrick D.A."/>
            <person name="Frisvad J.C."/>
            <person name="Nielsen K.L."/>
        </authorList>
    </citation>
    <scope>NUCLEOTIDE SEQUENCE</scope>
    <source>
        <strain evidence="8">IBT 21917</strain>
    </source>
</reference>
<evidence type="ECO:0000313" key="9">
    <source>
        <dbReference type="Proteomes" id="UP001146351"/>
    </source>
</evidence>
<dbReference type="GO" id="GO:0006606">
    <property type="term" value="P:protein import into nucleus"/>
    <property type="evidence" value="ECO:0007669"/>
    <property type="project" value="TreeGrafter"/>
</dbReference>
<name>A0A9W9ISU9_9EURO</name>
<keyword evidence="6" id="KW-0342">GTP-binding</keyword>
<comment type="subcellular location">
    <subcellularLocation>
        <location evidence="1">Nucleus</location>
    </subcellularLocation>
</comment>
<dbReference type="PROSITE" id="PS51419">
    <property type="entry name" value="RAB"/>
    <property type="match status" value="1"/>
</dbReference>
<reference evidence="8" key="1">
    <citation type="submission" date="2022-11" db="EMBL/GenBank/DDBJ databases">
        <authorList>
            <person name="Petersen C."/>
        </authorList>
    </citation>
    <scope>NUCLEOTIDE SEQUENCE</scope>
    <source>
        <strain evidence="8">IBT 21917</strain>
    </source>
</reference>
<dbReference type="PANTHER" id="PTHR24071">
    <property type="entry name" value="RAN GTPASE"/>
    <property type="match status" value="1"/>
</dbReference>
<dbReference type="OrthoDB" id="4485069at2759"/>
<dbReference type="GO" id="GO:0003924">
    <property type="term" value="F:GTPase activity"/>
    <property type="evidence" value="ECO:0007669"/>
    <property type="project" value="InterPro"/>
</dbReference>
<dbReference type="InterPro" id="IPR001806">
    <property type="entry name" value="Small_GTPase"/>
</dbReference>
<dbReference type="GO" id="GO:0005634">
    <property type="term" value="C:nucleus"/>
    <property type="evidence" value="ECO:0007669"/>
    <property type="project" value="UniProtKB-SubCell"/>
</dbReference>
<keyword evidence="7" id="KW-0539">Nucleus</keyword>
<dbReference type="SMART" id="SM00173">
    <property type="entry name" value="RAS"/>
    <property type="match status" value="1"/>
</dbReference>
<dbReference type="Gene3D" id="3.40.50.300">
    <property type="entry name" value="P-loop containing nucleotide triphosphate hydrolases"/>
    <property type="match status" value="1"/>
</dbReference>
<accession>A0A9W9ISU9</accession>
<keyword evidence="5" id="KW-0653">Protein transport</keyword>
<dbReference type="GO" id="GO:0005737">
    <property type="term" value="C:cytoplasm"/>
    <property type="evidence" value="ECO:0007669"/>
    <property type="project" value="TreeGrafter"/>
</dbReference>
<dbReference type="GO" id="GO:0005525">
    <property type="term" value="F:GTP binding"/>
    <property type="evidence" value="ECO:0007669"/>
    <property type="project" value="UniProtKB-KW"/>
</dbReference>
<evidence type="ECO:0000256" key="6">
    <source>
        <dbReference type="ARBA" id="ARBA00023134"/>
    </source>
</evidence>
<keyword evidence="4" id="KW-0547">Nucleotide-binding</keyword>
<dbReference type="SMART" id="SM00174">
    <property type="entry name" value="RHO"/>
    <property type="match status" value="1"/>
</dbReference>
<dbReference type="GO" id="GO:0000054">
    <property type="term" value="P:ribosomal subunit export from nucleus"/>
    <property type="evidence" value="ECO:0007669"/>
    <property type="project" value="TreeGrafter"/>
</dbReference>
<gene>
    <name evidence="8" type="ORF">N7492_000980</name>
</gene>
<dbReference type="InterPro" id="IPR005225">
    <property type="entry name" value="Small_GTP-bd"/>
</dbReference>
<sequence>MADTCERLKVPFVGDAGTGKSAWLKRFLLGEIIEEYIPTIDHDIEPLNIGTTRGQCSLEIWDISGSHSTPDNRFEYFKDSDAAVIMIDLSRKKTLENVVAWYHELVAANGPHLPIVVWGNKKDIDEQDREVKPDILRWSETMGDVPYYEISCKTCDNLDEPVLWVLRQALHDPDLEFWTGAIGCSMGLGVDEESMHKYREDMSAAASFPLPDDESDL</sequence>
<protein>
    <submittedName>
        <fullName evidence="8">P-loop containing nucleoside triphosphate hydrolase protein</fullName>
    </submittedName>
</protein>
<dbReference type="AlphaFoldDB" id="A0A9W9ISU9"/>
<dbReference type="SMART" id="SM00175">
    <property type="entry name" value="RAB"/>
    <property type="match status" value="1"/>
</dbReference>
<evidence type="ECO:0000256" key="1">
    <source>
        <dbReference type="ARBA" id="ARBA00004123"/>
    </source>
</evidence>
<proteinExistence type="inferred from homology"/>
<dbReference type="SUPFAM" id="SSF52540">
    <property type="entry name" value="P-loop containing nucleoside triphosphate hydrolases"/>
    <property type="match status" value="1"/>
</dbReference>
<dbReference type="SMART" id="SM00176">
    <property type="entry name" value="RAN"/>
    <property type="match status" value="1"/>
</dbReference>
<dbReference type="InterPro" id="IPR002041">
    <property type="entry name" value="Ran_GTPase"/>
</dbReference>
<dbReference type="PRINTS" id="PR00449">
    <property type="entry name" value="RASTRNSFRMNG"/>
</dbReference>
<evidence type="ECO:0000313" key="8">
    <source>
        <dbReference type="EMBL" id="KAJ5183364.1"/>
    </source>
</evidence>
<evidence type="ECO:0000256" key="5">
    <source>
        <dbReference type="ARBA" id="ARBA00022927"/>
    </source>
</evidence>
<evidence type="ECO:0000256" key="3">
    <source>
        <dbReference type="ARBA" id="ARBA00022448"/>
    </source>
</evidence>
<evidence type="ECO:0000256" key="7">
    <source>
        <dbReference type="ARBA" id="ARBA00023242"/>
    </source>
</evidence>
<dbReference type="Proteomes" id="UP001146351">
    <property type="component" value="Unassembled WGS sequence"/>
</dbReference>
<evidence type="ECO:0000256" key="4">
    <source>
        <dbReference type="ARBA" id="ARBA00022741"/>
    </source>
</evidence>
<dbReference type="EMBL" id="JAPQKO010000001">
    <property type="protein sequence ID" value="KAJ5183364.1"/>
    <property type="molecule type" value="Genomic_DNA"/>
</dbReference>
<dbReference type="PANTHER" id="PTHR24071:SF0">
    <property type="entry name" value="GTP-BINDING NUCLEAR PROTEIN RAN"/>
    <property type="match status" value="1"/>
</dbReference>
<keyword evidence="3" id="KW-0813">Transport</keyword>
<comment type="caution">
    <text evidence="8">The sequence shown here is derived from an EMBL/GenBank/DDBJ whole genome shotgun (WGS) entry which is preliminary data.</text>
</comment>
<keyword evidence="9" id="KW-1185">Reference proteome</keyword>
<evidence type="ECO:0000256" key="2">
    <source>
        <dbReference type="ARBA" id="ARBA00008028"/>
    </source>
</evidence>
<dbReference type="NCBIfam" id="TIGR00231">
    <property type="entry name" value="small_GTP"/>
    <property type="match status" value="1"/>
</dbReference>
<organism evidence="8 9">
    <name type="scientific">Penicillium capsulatum</name>
    <dbReference type="NCBI Taxonomy" id="69766"/>
    <lineage>
        <taxon>Eukaryota</taxon>
        <taxon>Fungi</taxon>
        <taxon>Dikarya</taxon>
        <taxon>Ascomycota</taxon>
        <taxon>Pezizomycotina</taxon>
        <taxon>Eurotiomycetes</taxon>
        <taxon>Eurotiomycetidae</taxon>
        <taxon>Eurotiales</taxon>
        <taxon>Aspergillaceae</taxon>
        <taxon>Penicillium</taxon>
    </lineage>
</organism>
<comment type="similarity">
    <text evidence="2">Belongs to the small GTPase superfamily. Ran family.</text>
</comment>
<keyword evidence="8" id="KW-0378">Hydrolase</keyword>
<dbReference type="Pfam" id="PF00071">
    <property type="entry name" value="Ras"/>
    <property type="match status" value="1"/>
</dbReference>
<dbReference type="InterPro" id="IPR027417">
    <property type="entry name" value="P-loop_NTPase"/>
</dbReference>